<keyword evidence="3" id="KW-0645">Protease</keyword>
<evidence type="ECO:0000256" key="2">
    <source>
        <dbReference type="ARBA" id="ARBA00010981"/>
    </source>
</evidence>
<dbReference type="EMBL" id="CAJHNH020008201">
    <property type="protein sequence ID" value="CAG5135339.1"/>
    <property type="molecule type" value="Genomic_DNA"/>
</dbReference>
<dbReference type="PANTHER" id="PTHR12947:SF13">
    <property type="entry name" value="FI19924P1"/>
    <property type="match status" value="1"/>
</dbReference>
<dbReference type="Proteomes" id="UP000678393">
    <property type="component" value="Unassembled WGS sequence"/>
</dbReference>
<dbReference type="AlphaFoldDB" id="A0A8S4A0U1"/>
<accession>A0A8S4A0U1</accession>
<dbReference type="GO" id="GO:0016020">
    <property type="term" value="C:membrane"/>
    <property type="evidence" value="ECO:0007669"/>
    <property type="project" value="TreeGrafter"/>
</dbReference>
<dbReference type="PROSITE" id="PS50249">
    <property type="entry name" value="MPN"/>
    <property type="match status" value="1"/>
</dbReference>
<keyword evidence="11" id="KW-1185">Reference proteome</keyword>
<evidence type="ECO:0000256" key="8">
    <source>
        <dbReference type="ARBA" id="ARBA00023049"/>
    </source>
</evidence>
<dbReference type="Gene3D" id="3.40.140.10">
    <property type="entry name" value="Cytidine Deaminase, domain 2"/>
    <property type="match status" value="1"/>
</dbReference>
<comment type="similarity">
    <text evidence="2">Belongs to the peptidase M67C family.</text>
</comment>
<keyword evidence="6" id="KW-0378">Hydrolase</keyword>
<evidence type="ECO:0000256" key="1">
    <source>
        <dbReference type="ARBA" id="ARBA00001947"/>
    </source>
</evidence>
<evidence type="ECO:0000256" key="7">
    <source>
        <dbReference type="ARBA" id="ARBA00022833"/>
    </source>
</evidence>
<evidence type="ECO:0000256" key="3">
    <source>
        <dbReference type="ARBA" id="ARBA00022670"/>
    </source>
</evidence>
<feature type="domain" description="MPN" evidence="9">
    <location>
        <begin position="125"/>
        <end position="253"/>
    </location>
</feature>
<dbReference type="Pfam" id="PF01398">
    <property type="entry name" value="JAB"/>
    <property type="match status" value="1"/>
</dbReference>
<reference evidence="10" key="1">
    <citation type="submission" date="2021-04" db="EMBL/GenBank/DDBJ databases">
        <authorList>
            <consortium name="Molecular Ecology Group"/>
        </authorList>
    </citation>
    <scope>NUCLEOTIDE SEQUENCE</scope>
</reference>
<dbReference type="SMART" id="SM00232">
    <property type="entry name" value="JAB_MPN"/>
    <property type="match status" value="1"/>
</dbReference>
<protein>
    <recommendedName>
        <fullName evidence="9">MPN domain-containing protein</fullName>
    </recommendedName>
</protein>
<proteinExistence type="inferred from homology"/>
<dbReference type="InterPro" id="IPR000555">
    <property type="entry name" value="JAMM/MPN+_dom"/>
</dbReference>
<evidence type="ECO:0000256" key="4">
    <source>
        <dbReference type="ARBA" id="ARBA00022723"/>
    </source>
</evidence>
<evidence type="ECO:0000256" key="5">
    <source>
        <dbReference type="ARBA" id="ARBA00022786"/>
    </source>
</evidence>
<dbReference type="GO" id="GO:0061578">
    <property type="term" value="F:K63-linked deubiquitinase activity"/>
    <property type="evidence" value="ECO:0007669"/>
    <property type="project" value="InterPro"/>
</dbReference>
<dbReference type="GO" id="GO:0070536">
    <property type="term" value="P:protein K63-linked deubiquitination"/>
    <property type="evidence" value="ECO:0007669"/>
    <property type="project" value="InterPro"/>
</dbReference>
<keyword evidence="7" id="KW-0862">Zinc</keyword>
<dbReference type="GO" id="GO:0005768">
    <property type="term" value="C:endosome"/>
    <property type="evidence" value="ECO:0007669"/>
    <property type="project" value="TreeGrafter"/>
</dbReference>
<gene>
    <name evidence="10" type="ORF">CUNI_LOCUS20897</name>
</gene>
<organism evidence="10 11">
    <name type="scientific">Candidula unifasciata</name>
    <dbReference type="NCBI Taxonomy" id="100452"/>
    <lineage>
        <taxon>Eukaryota</taxon>
        <taxon>Metazoa</taxon>
        <taxon>Spiralia</taxon>
        <taxon>Lophotrochozoa</taxon>
        <taxon>Mollusca</taxon>
        <taxon>Gastropoda</taxon>
        <taxon>Heterobranchia</taxon>
        <taxon>Euthyneura</taxon>
        <taxon>Panpulmonata</taxon>
        <taxon>Eupulmonata</taxon>
        <taxon>Stylommatophora</taxon>
        <taxon>Helicina</taxon>
        <taxon>Helicoidea</taxon>
        <taxon>Geomitridae</taxon>
        <taxon>Candidula</taxon>
    </lineage>
</organism>
<dbReference type="InterPro" id="IPR044098">
    <property type="entry name" value="STAMBP/STALP-like_MPN"/>
</dbReference>
<dbReference type="GO" id="GO:0046872">
    <property type="term" value="F:metal ion binding"/>
    <property type="evidence" value="ECO:0007669"/>
    <property type="project" value="UniProtKB-KW"/>
</dbReference>
<dbReference type="InterPro" id="IPR037518">
    <property type="entry name" value="MPN"/>
</dbReference>
<keyword evidence="8" id="KW-0482">Metalloprotease</keyword>
<comment type="caution">
    <text evidence="10">The sequence shown here is derived from an EMBL/GenBank/DDBJ whole genome shotgun (WGS) entry which is preliminary data.</text>
</comment>
<evidence type="ECO:0000259" key="9">
    <source>
        <dbReference type="PROSITE" id="PS50249"/>
    </source>
</evidence>
<dbReference type="PANTHER" id="PTHR12947">
    <property type="entry name" value="AMSH-LIKE PROTEASE"/>
    <property type="match status" value="1"/>
</dbReference>
<name>A0A8S4A0U1_9EUPU</name>
<evidence type="ECO:0000256" key="6">
    <source>
        <dbReference type="ARBA" id="ARBA00022801"/>
    </source>
</evidence>
<keyword evidence="4" id="KW-0479">Metal-binding</keyword>
<dbReference type="CDD" id="cd08066">
    <property type="entry name" value="MPN_AMSH_like"/>
    <property type="match status" value="1"/>
</dbReference>
<dbReference type="OrthoDB" id="3640at2759"/>
<feature type="non-terminal residue" evidence="10">
    <location>
        <position position="1"/>
    </location>
</feature>
<evidence type="ECO:0000313" key="10">
    <source>
        <dbReference type="EMBL" id="CAG5135339.1"/>
    </source>
</evidence>
<keyword evidence="5" id="KW-0833">Ubl conjugation pathway</keyword>
<dbReference type="GO" id="GO:0006508">
    <property type="term" value="P:proteolysis"/>
    <property type="evidence" value="ECO:0007669"/>
    <property type="project" value="UniProtKB-KW"/>
</dbReference>
<dbReference type="GO" id="GO:0140492">
    <property type="term" value="F:metal-dependent deubiquitinase activity"/>
    <property type="evidence" value="ECO:0007669"/>
    <property type="project" value="InterPro"/>
</dbReference>
<comment type="cofactor">
    <cofactor evidence="1">
        <name>Zn(2+)</name>
        <dbReference type="ChEBI" id="CHEBI:29105"/>
    </cofactor>
</comment>
<sequence>HDAGAPLVTHNGGTFDSGISEAETAPAVASYDLDTTRSILPEGTLSERAAILPPPSYSEYLSEIATNPPLIPDRELKKKLVISDINVPPIPAQIPAVDRTKKPYHDHHMSLGEFGGMKAGQLRTVIVPSSLMSNFLSVAALNTSREAETMGILFGKLSQGKFIITNLFIPQQKGGHDSCDMENEEELIVYQDEQNLITLGWIHTHPTQTAFLSSVDLHSHFPWQKMMPEAIAIVCSPKYDETGIFTLTDHGLDVIGSCKQKGFHPHSKEPPLFETCGHVTISEGEPLVVENKLKH</sequence>
<dbReference type="SUPFAM" id="SSF102712">
    <property type="entry name" value="JAB1/MPN domain"/>
    <property type="match status" value="1"/>
</dbReference>
<evidence type="ECO:0000313" key="11">
    <source>
        <dbReference type="Proteomes" id="UP000678393"/>
    </source>
</evidence>